<keyword evidence="6 12" id="KW-0812">Transmembrane</keyword>
<feature type="transmembrane region" description="Helical" evidence="12">
    <location>
        <begin position="248"/>
        <end position="274"/>
    </location>
</feature>
<dbReference type="EMBL" id="VJMH01005290">
    <property type="protein sequence ID" value="KAF0697799.1"/>
    <property type="molecule type" value="Genomic_DNA"/>
</dbReference>
<evidence type="ECO:0000256" key="8">
    <source>
        <dbReference type="ARBA" id="ARBA00023065"/>
    </source>
</evidence>
<sequence>MIAPPAAWPVWATGTCVALATVFALLHLLDKMRSTQPATGGKKVTPKDFVVFQREYLVVYWTVMFADWLQGPNMYTLYQSYGVDVGTLFMIGFLSSALTSGIVGHAIDTYGRKSACLVFCLLEVVINLLEHVPNFYILAVGRVLGGISTSLLFSAFESYMVAEHRRRKFPEPLLASTFALASEGNGLIAIVAGLVAQVAADVAGDIAPFQLAIAATVVAAGLIVHYWPTDDIKSTEAAAAAAPSPSRVWTWNVVAVGLSYSLFEGAMYIFVFLWVPALQHSSTTQVPVGLVFSNFMLCLAIGGKLFQRAPLPLALVCAAASICMLLPALELGFATTFGSFLLFEVCVGAYFPASATLRADIFPDAAMGATMTAFRLPTNLLVLVGTHVDAPPAAIFGLCAALHAIAGGLATAVQQGDSYTAPEVSVGLHSS</sequence>
<evidence type="ECO:0000256" key="4">
    <source>
        <dbReference type="ARBA" id="ARBA00022448"/>
    </source>
</evidence>
<keyword evidence="15" id="KW-1185">Reference proteome</keyword>
<reference evidence="13" key="2">
    <citation type="submission" date="2019-06" db="EMBL/GenBank/DDBJ databases">
        <title>Genomics analysis of Aphanomyces spp. identifies a new class of oomycete effector associated with host adaptation.</title>
        <authorList>
            <person name="Gaulin E."/>
        </authorList>
    </citation>
    <scope>NUCLEOTIDE SEQUENCE</scope>
    <source>
        <strain evidence="13">CBS 578.67</strain>
    </source>
</reference>
<dbReference type="GO" id="GO:0015098">
    <property type="term" value="F:molybdate ion transmembrane transporter activity"/>
    <property type="evidence" value="ECO:0007669"/>
    <property type="project" value="InterPro"/>
</dbReference>
<dbReference type="Proteomes" id="UP000332933">
    <property type="component" value="Unassembled WGS sequence"/>
</dbReference>
<feature type="transmembrane region" description="Helical" evidence="12">
    <location>
        <begin position="49"/>
        <end position="69"/>
    </location>
</feature>
<dbReference type="SUPFAM" id="SSF103473">
    <property type="entry name" value="MFS general substrate transporter"/>
    <property type="match status" value="1"/>
</dbReference>
<feature type="transmembrane region" description="Helical" evidence="12">
    <location>
        <begin position="81"/>
        <end position="103"/>
    </location>
</feature>
<feature type="transmembrane region" description="Helical" evidence="12">
    <location>
        <begin position="6"/>
        <end position="29"/>
    </location>
</feature>
<proteinExistence type="predicted"/>
<dbReference type="EMBL" id="CAADRA010005311">
    <property type="protein sequence ID" value="VFT88403.1"/>
    <property type="molecule type" value="Genomic_DNA"/>
</dbReference>
<dbReference type="GO" id="GO:0005886">
    <property type="term" value="C:plasma membrane"/>
    <property type="evidence" value="ECO:0007669"/>
    <property type="project" value="UniProtKB-SubCell"/>
</dbReference>
<keyword evidence="9 12" id="KW-0472">Membrane</keyword>
<dbReference type="Pfam" id="PF05631">
    <property type="entry name" value="MFS_5"/>
    <property type="match status" value="1"/>
</dbReference>
<protein>
    <recommendedName>
        <fullName evidence="3">Molybdate-anion transporter</fullName>
    </recommendedName>
    <alternativeName>
        <fullName evidence="10">Major facilitator superfamily domain-containing protein 5</fullName>
    </alternativeName>
    <alternativeName>
        <fullName evidence="11">Molybdate transporter 2 homolog</fullName>
    </alternativeName>
</protein>
<keyword evidence="8" id="KW-0406">Ion transport</keyword>
<dbReference type="CDD" id="cd17487">
    <property type="entry name" value="MFS_MFSD5_like"/>
    <property type="match status" value="1"/>
</dbReference>
<evidence type="ECO:0000256" key="9">
    <source>
        <dbReference type="ARBA" id="ARBA00023136"/>
    </source>
</evidence>
<evidence type="ECO:0000256" key="12">
    <source>
        <dbReference type="SAM" id="Phobius"/>
    </source>
</evidence>
<dbReference type="InterPro" id="IPR008509">
    <property type="entry name" value="MOT2/MFSD5"/>
</dbReference>
<feature type="transmembrane region" description="Helical" evidence="12">
    <location>
        <begin position="313"/>
        <end position="334"/>
    </location>
</feature>
<feature type="transmembrane region" description="Helical" evidence="12">
    <location>
        <begin position="177"/>
        <end position="200"/>
    </location>
</feature>
<comment type="function">
    <text evidence="1">Mediates high-affinity intracellular uptake of the rare oligo-element molybdenum.</text>
</comment>
<evidence type="ECO:0000256" key="11">
    <source>
        <dbReference type="ARBA" id="ARBA00032555"/>
    </source>
</evidence>
<comment type="subcellular location">
    <subcellularLocation>
        <location evidence="2">Cell membrane</location>
        <topology evidence="2">Multi-pass membrane protein</topology>
    </subcellularLocation>
</comment>
<organism evidence="14 15">
    <name type="scientific">Aphanomyces stellatus</name>
    <dbReference type="NCBI Taxonomy" id="120398"/>
    <lineage>
        <taxon>Eukaryota</taxon>
        <taxon>Sar</taxon>
        <taxon>Stramenopiles</taxon>
        <taxon>Oomycota</taxon>
        <taxon>Saprolegniomycetes</taxon>
        <taxon>Saprolegniales</taxon>
        <taxon>Verrucalvaceae</taxon>
        <taxon>Aphanomyces</taxon>
    </lineage>
</organism>
<feature type="transmembrane region" description="Helical" evidence="12">
    <location>
        <begin position="286"/>
        <end position="306"/>
    </location>
</feature>
<dbReference type="GO" id="GO:0006811">
    <property type="term" value="P:monoatomic ion transport"/>
    <property type="evidence" value="ECO:0007669"/>
    <property type="project" value="UniProtKB-KW"/>
</dbReference>
<evidence type="ECO:0000256" key="6">
    <source>
        <dbReference type="ARBA" id="ARBA00022692"/>
    </source>
</evidence>
<dbReference type="PANTHER" id="PTHR23516">
    <property type="entry name" value="SAM (S-ADENOSYL METHIONINE) TRANSPORTER"/>
    <property type="match status" value="1"/>
</dbReference>
<evidence type="ECO:0000256" key="2">
    <source>
        <dbReference type="ARBA" id="ARBA00004651"/>
    </source>
</evidence>
<evidence type="ECO:0000256" key="1">
    <source>
        <dbReference type="ARBA" id="ARBA00003019"/>
    </source>
</evidence>
<name>A0A485KUF1_9STRA</name>
<evidence type="ECO:0000256" key="3">
    <source>
        <dbReference type="ARBA" id="ARBA00021242"/>
    </source>
</evidence>
<keyword evidence="4" id="KW-0813">Transport</keyword>
<evidence type="ECO:0000313" key="15">
    <source>
        <dbReference type="Proteomes" id="UP000332933"/>
    </source>
</evidence>
<dbReference type="OrthoDB" id="263957at2759"/>
<dbReference type="AlphaFoldDB" id="A0A485KUF1"/>
<dbReference type="PANTHER" id="PTHR23516:SF1">
    <property type="entry name" value="MOLYBDATE-ANION TRANSPORTER"/>
    <property type="match status" value="1"/>
</dbReference>
<evidence type="ECO:0000313" key="14">
    <source>
        <dbReference type="EMBL" id="VFT88403.1"/>
    </source>
</evidence>
<keyword evidence="7 12" id="KW-1133">Transmembrane helix</keyword>
<gene>
    <name evidence="14" type="primary">Aste57867_11542</name>
    <name evidence="13" type="ORF">As57867_011499</name>
    <name evidence="14" type="ORF">ASTE57867_11542</name>
</gene>
<keyword evidence="5" id="KW-1003">Cell membrane</keyword>
<evidence type="ECO:0000313" key="13">
    <source>
        <dbReference type="EMBL" id="KAF0697799.1"/>
    </source>
</evidence>
<dbReference type="InterPro" id="IPR036259">
    <property type="entry name" value="MFS_trans_sf"/>
</dbReference>
<evidence type="ECO:0000256" key="7">
    <source>
        <dbReference type="ARBA" id="ARBA00022989"/>
    </source>
</evidence>
<evidence type="ECO:0000256" key="5">
    <source>
        <dbReference type="ARBA" id="ARBA00022475"/>
    </source>
</evidence>
<reference evidence="14 15" key="1">
    <citation type="submission" date="2019-03" db="EMBL/GenBank/DDBJ databases">
        <authorList>
            <person name="Gaulin E."/>
            <person name="Dumas B."/>
        </authorList>
    </citation>
    <scope>NUCLEOTIDE SEQUENCE [LARGE SCALE GENOMIC DNA]</scope>
    <source>
        <strain evidence="14">CBS 568.67</strain>
    </source>
</reference>
<feature type="transmembrane region" description="Helical" evidence="12">
    <location>
        <begin position="206"/>
        <end position="227"/>
    </location>
</feature>
<accession>A0A485KUF1</accession>
<evidence type="ECO:0000256" key="10">
    <source>
        <dbReference type="ARBA" id="ARBA00030646"/>
    </source>
</evidence>
<dbReference type="Gene3D" id="1.20.1250.20">
    <property type="entry name" value="MFS general substrate transporter like domains"/>
    <property type="match status" value="1"/>
</dbReference>